<dbReference type="InterPro" id="IPR015424">
    <property type="entry name" value="PyrdxlP-dep_Trfase"/>
</dbReference>
<dbReference type="InterPro" id="IPR015421">
    <property type="entry name" value="PyrdxlP-dep_Trfase_major"/>
</dbReference>
<evidence type="ECO:0000313" key="5">
    <source>
        <dbReference type="EMBL" id="RCK22195.1"/>
    </source>
</evidence>
<proteinExistence type="inferred from homology"/>
<comment type="caution">
    <text evidence="5">The sequence shown here is derived from an EMBL/GenBank/DDBJ whole genome shotgun (WGS) entry which is preliminary data.</text>
</comment>
<dbReference type="CDD" id="cd00610">
    <property type="entry name" value="OAT_like"/>
    <property type="match status" value="1"/>
</dbReference>
<evidence type="ECO:0000256" key="4">
    <source>
        <dbReference type="RuleBase" id="RU003560"/>
    </source>
</evidence>
<comment type="similarity">
    <text evidence="2 4">Belongs to the class-III pyridoxal-phosphate-dependent aminotransferase family.</text>
</comment>
<dbReference type="RefSeq" id="WP_062955923.1">
    <property type="nucleotide sequence ID" value="NZ_JPWB01000004.1"/>
</dbReference>
<dbReference type="InterPro" id="IPR005814">
    <property type="entry name" value="Aminotrans_3"/>
</dbReference>
<name>A0A367VAG7_9PROT</name>
<dbReference type="Gene3D" id="3.90.1150.10">
    <property type="entry name" value="Aspartate Aminotransferase, domain 1"/>
    <property type="match status" value="1"/>
</dbReference>
<dbReference type="PANTHER" id="PTHR45688:SF13">
    <property type="entry name" value="ALANINE--GLYOXYLATE AMINOTRANSFERASE 2-LIKE"/>
    <property type="match status" value="1"/>
</dbReference>
<dbReference type="PANTHER" id="PTHR45688">
    <property type="match status" value="1"/>
</dbReference>
<dbReference type="InterPro" id="IPR015422">
    <property type="entry name" value="PyrdxlP-dep_Trfase_small"/>
</dbReference>
<accession>A0A367VAG7</accession>
<dbReference type="Pfam" id="PF00202">
    <property type="entry name" value="Aminotran_3"/>
    <property type="match status" value="1"/>
</dbReference>
<dbReference type="PIRSF" id="PIRSF000521">
    <property type="entry name" value="Transaminase_4ab_Lys_Orn"/>
    <property type="match status" value="1"/>
</dbReference>
<keyword evidence="5" id="KW-0808">Transferase</keyword>
<dbReference type="Gene3D" id="3.40.640.10">
    <property type="entry name" value="Type I PLP-dependent aspartate aminotransferase-like (Major domain)"/>
    <property type="match status" value="1"/>
</dbReference>
<comment type="cofactor">
    <cofactor evidence="1">
        <name>pyridoxal 5'-phosphate</name>
        <dbReference type="ChEBI" id="CHEBI:597326"/>
    </cofactor>
</comment>
<evidence type="ECO:0000256" key="1">
    <source>
        <dbReference type="ARBA" id="ARBA00001933"/>
    </source>
</evidence>
<reference evidence="5 6" key="1">
    <citation type="submission" date="2014-07" db="EMBL/GenBank/DDBJ databases">
        <title>Draft genome sequence of Thalassospira profundimaris R8-17.</title>
        <authorList>
            <person name="Lai Q."/>
            <person name="Shao Z."/>
        </authorList>
    </citation>
    <scope>NUCLEOTIDE SEQUENCE [LARGE SCALE GENOMIC DNA]</scope>
    <source>
        <strain evidence="5 6">R8-17</strain>
    </source>
</reference>
<sequence>MKPVRPILDMNAYDGKTSPDQLKAGDDLLSRRTRNFGAASVLFYRDPIEMVSGAGCWMTAADGTSYLDFYNNVPSVGHCHPRVVAAMAEQAAKLNINSRYLHQTTEEYLDRLKATFPDYLENVVLTCSGSEANDLALRIAGRATGARGVIVTESAYHGNTTAVTDISPSALKRGNLPDHVVAVPAPSKLTYGDNIAAGFADEVHKAALVLEDRGHGVAALIVDSIFSSDGVFSNPRGFLRLAVAVAHRAGGLFIADEVQPGFARTGDAFWGFDRHDVEPDIVSMGKPMGNGFPMAGIAVRPELLNAFCEDVGYFNTFAASPVASATGLAVLNVIRDENLQGNAALSGNSLREGLLHLADIDGRISDVRGAGLFIGVDLSPDGDPAKPSGQLVSDVINAMREHRVLIGAAGKHGQTLKIRPPLCLKSSEVDFFIDALAKSLRSCR</sequence>
<evidence type="ECO:0000313" key="6">
    <source>
        <dbReference type="Proteomes" id="UP000253061"/>
    </source>
</evidence>
<dbReference type="GO" id="GO:0008483">
    <property type="term" value="F:transaminase activity"/>
    <property type="evidence" value="ECO:0007669"/>
    <property type="project" value="UniProtKB-KW"/>
</dbReference>
<dbReference type="EMBL" id="JPWB01000004">
    <property type="protein sequence ID" value="RCK22195.1"/>
    <property type="molecule type" value="Genomic_DNA"/>
</dbReference>
<dbReference type="InterPro" id="IPR049704">
    <property type="entry name" value="Aminotrans_3_PPA_site"/>
</dbReference>
<protein>
    <submittedName>
        <fullName evidence="5">4-aminobutyrate aminotransferase</fullName>
    </submittedName>
</protein>
<gene>
    <name evidence="5" type="ORF">TH6_11005</name>
</gene>
<evidence type="ECO:0000256" key="2">
    <source>
        <dbReference type="ARBA" id="ARBA00008954"/>
    </source>
</evidence>
<dbReference type="AlphaFoldDB" id="A0A367VAG7"/>
<dbReference type="Proteomes" id="UP000253061">
    <property type="component" value="Unassembled WGS sequence"/>
</dbReference>
<dbReference type="PROSITE" id="PS00600">
    <property type="entry name" value="AA_TRANSFER_CLASS_3"/>
    <property type="match status" value="1"/>
</dbReference>
<dbReference type="GO" id="GO:0030170">
    <property type="term" value="F:pyridoxal phosphate binding"/>
    <property type="evidence" value="ECO:0007669"/>
    <property type="project" value="InterPro"/>
</dbReference>
<organism evidence="5 6">
    <name type="scientific">Thalassospira profundimaris</name>
    <dbReference type="NCBI Taxonomy" id="502049"/>
    <lineage>
        <taxon>Bacteria</taxon>
        <taxon>Pseudomonadati</taxon>
        <taxon>Pseudomonadota</taxon>
        <taxon>Alphaproteobacteria</taxon>
        <taxon>Rhodospirillales</taxon>
        <taxon>Thalassospiraceae</taxon>
        <taxon>Thalassospira</taxon>
    </lineage>
</organism>
<evidence type="ECO:0000256" key="3">
    <source>
        <dbReference type="ARBA" id="ARBA00022898"/>
    </source>
</evidence>
<keyword evidence="3 4" id="KW-0663">Pyridoxal phosphate</keyword>
<keyword evidence="5" id="KW-0032">Aminotransferase</keyword>
<dbReference type="SUPFAM" id="SSF53383">
    <property type="entry name" value="PLP-dependent transferases"/>
    <property type="match status" value="1"/>
</dbReference>